<name>A0A0F6N2I9_9FLOR</name>
<evidence type="ECO:0000256" key="4">
    <source>
        <dbReference type="ARBA" id="ARBA00023136"/>
    </source>
</evidence>
<feature type="transmembrane region" description="Helical" evidence="5">
    <location>
        <begin position="62"/>
        <end position="82"/>
    </location>
</feature>
<feature type="transmembrane region" description="Helical" evidence="5">
    <location>
        <begin position="165"/>
        <end position="183"/>
    </location>
</feature>
<proteinExistence type="predicted"/>
<dbReference type="AlphaFoldDB" id="A0A0F6N2I9"/>
<dbReference type="InterPro" id="IPR002033">
    <property type="entry name" value="TatC"/>
</dbReference>
<evidence type="ECO:0000256" key="1">
    <source>
        <dbReference type="ARBA" id="ARBA00004141"/>
    </source>
</evidence>
<gene>
    <name evidence="6" type="primary">secY</name>
    <name evidence="7" type="synonym">tatC</name>
</gene>
<dbReference type="Pfam" id="PF00902">
    <property type="entry name" value="TatC"/>
    <property type="match status" value="1"/>
</dbReference>
<comment type="subcellular location">
    <subcellularLocation>
        <location evidence="1">Membrane</location>
        <topology evidence="1">Multi-pass membrane protein</topology>
    </subcellularLocation>
</comment>
<dbReference type="GO" id="GO:0016020">
    <property type="term" value="C:membrane"/>
    <property type="evidence" value="ECO:0007669"/>
    <property type="project" value="UniProtKB-SubCell"/>
</dbReference>
<feature type="transmembrane region" description="Helical" evidence="5">
    <location>
        <begin position="217"/>
        <end position="238"/>
    </location>
</feature>
<keyword evidence="3 5" id="KW-1133">Transmembrane helix</keyword>
<keyword evidence="6" id="KW-0496">Mitochondrion</keyword>
<dbReference type="EMBL" id="KJ526626">
    <property type="protein sequence ID" value="AHZ58221.1"/>
    <property type="molecule type" value="Genomic_DNA"/>
</dbReference>
<sequence length="255" mass="30799">MFQKLAFIYSLELLFRLFYVSLSFLFCIAIASLNIYYLIFFETYPFVKFETKKFILTNVMDLFDVAWFLIISKSAFFVFPYWTFHIYKFSSSGWYVYQLKFFLKSFNISFIAALISLGLVYVFFLPSILYILTKWEIKNNHLFTILVEFRIISYIQWVVVFRYSISSFTFLGILLLRHAWVLLKISQIYFLIKHYRKSLIFVILCILFLLTPPDGFLQFLLIMLIFSIFEIVFLLVCYKLHNKEFNKPCRHLTNY</sequence>
<evidence type="ECO:0000256" key="5">
    <source>
        <dbReference type="SAM" id="Phobius"/>
    </source>
</evidence>
<feature type="transmembrane region" description="Helical" evidence="5">
    <location>
        <begin position="17"/>
        <end position="41"/>
    </location>
</feature>
<accession>A0A0F6N2I9</accession>
<evidence type="ECO:0000256" key="3">
    <source>
        <dbReference type="ARBA" id="ARBA00022989"/>
    </source>
</evidence>
<reference evidence="6" key="1">
    <citation type="submission" date="2014-02" db="EMBL/GenBank/DDBJ databases">
        <title>Complete Sequences of the Mitochondrial DNA of two Gracilaria vermiculophylla (Rhodophyta Gracilariaceae) from China and Russia.</title>
        <authorList>
            <person name="Chi S."/>
            <person name="Qian H."/>
            <person name="Zhang L."/>
            <person name="Lv H."/>
            <person name="Li T.-Y."/>
            <person name="Liu C."/>
            <person name="Liu T."/>
        </authorList>
    </citation>
    <scope>NUCLEOTIDE SEQUENCE</scope>
</reference>
<geneLocation type="mitochondrion" evidence="6"/>
<dbReference type="EMBL" id="KJ526627">
    <property type="protein sequence ID" value="AHZ58246.1"/>
    <property type="molecule type" value="Genomic_DNA"/>
</dbReference>
<evidence type="ECO:0000313" key="7">
    <source>
        <dbReference type="EMBL" id="AXI97789.1"/>
    </source>
</evidence>
<evidence type="ECO:0000313" key="6">
    <source>
        <dbReference type="EMBL" id="AHZ58246.1"/>
    </source>
</evidence>
<organism evidence="6">
    <name type="scientific">Gracilaria vermiculophylla</name>
    <dbReference type="NCBI Taxonomy" id="2608709"/>
    <lineage>
        <taxon>Eukaryota</taxon>
        <taxon>Rhodophyta</taxon>
        <taxon>Florideophyceae</taxon>
        <taxon>Rhodymeniophycidae</taxon>
        <taxon>Gracilariales</taxon>
        <taxon>Gracilariaceae</taxon>
        <taxon>Gracilaria</taxon>
    </lineage>
</organism>
<reference evidence="7" key="2">
    <citation type="submission" date="2018-05" db="EMBL/GenBank/DDBJ databases">
        <title>Organellar genomes of Gracilariaceae.</title>
        <authorList>
            <person name="Iha C."/>
            <person name="Oliveira M.C."/>
        </authorList>
    </citation>
    <scope>NUCLEOTIDE SEQUENCE</scope>
</reference>
<feature type="transmembrane region" description="Helical" evidence="5">
    <location>
        <begin position="102"/>
        <end position="130"/>
    </location>
</feature>
<protein>
    <submittedName>
        <fullName evidence="7">Sec-independent protein translocase component TatC</fullName>
    </submittedName>
    <submittedName>
        <fullName evidence="6">SecY</fullName>
    </submittedName>
</protein>
<dbReference type="EMBL" id="MH396022">
    <property type="protein sequence ID" value="AXI97789.1"/>
    <property type="molecule type" value="Genomic_DNA"/>
</dbReference>
<evidence type="ECO:0000256" key="2">
    <source>
        <dbReference type="ARBA" id="ARBA00022692"/>
    </source>
</evidence>
<feature type="transmembrane region" description="Helical" evidence="5">
    <location>
        <begin position="195"/>
        <end position="211"/>
    </location>
</feature>
<keyword evidence="2 5" id="KW-0812">Transmembrane</keyword>
<keyword evidence="4 5" id="KW-0472">Membrane</keyword>